<dbReference type="Proteomes" id="UP001266305">
    <property type="component" value="Unassembled WGS sequence"/>
</dbReference>
<gene>
    <name evidence="1" type="ORF">P7K49_004482</name>
</gene>
<proteinExistence type="predicted"/>
<accession>A0ABQ9W7I9</accession>
<evidence type="ECO:0000313" key="2">
    <source>
        <dbReference type="Proteomes" id="UP001266305"/>
    </source>
</evidence>
<organism evidence="1 2">
    <name type="scientific">Saguinus oedipus</name>
    <name type="common">Cotton-top tamarin</name>
    <name type="synonym">Oedipomidas oedipus</name>
    <dbReference type="NCBI Taxonomy" id="9490"/>
    <lineage>
        <taxon>Eukaryota</taxon>
        <taxon>Metazoa</taxon>
        <taxon>Chordata</taxon>
        <taxon>Craniata</taxon>
        <taxon>Vertebrata</taxon>
        <taxon>Euteleostomi</taxon>
        <taxon>Mammalia</taxon>
        <taxon>Eutheria</taxon>
        <taxon>Euarchontoglires</taxon>
        <taxon>Primates</taxon>
        <taxon>Haplorrhini</taxon>
        <taxon>Platyrrhini</taxon>
        <taxon>Cebidae</taxon>
        <taxon>Callitrichinae</taxon>
        <taxon>Saguinus</taxon>
    </lineage>
</organism>
<sequence>QPVSSMPLQPGVKVQNAFHNPSLTLHYSFLSNPDTIERDSAIIITDIPQHSATLPFMDDAYQKQSEIMSLREKDFII</sequence>
<evidence type="ECO:0000313" key="1">
    <source>
        <dbReference type="EMBL" id="KAK2117596.1"/>
    </source>
</evidence>
<feature type="non-terminal residue" evidence="1">
    <location>
        <position position="1"/>
    </location>
</feature>
<evidence type="ECO:0008006" key="3">
    <source>
        <dbReference type="Google" id="ProtNLM"/>
    </source>
</evidence>
<reference evidence="1 2" key="1">
    <citation type="submission" date="2023-05" db="EMBL/GenBank/DDBJ databases">
        <title>B98-5 Cell Line De Novo Hybrid Assembly: An Optical Mapping Approach.</title>
        <authorList>
            <person name="Kananen K."/>
            <person name="Auerbach J.A."/>
            <person name="Kautto E."/>
            <person name="Blachly J.S."/>
        </authorList>
    </citation>
    <scope>NUCLEOTIDE SEQUENCE [LARGE SCALE GENOMIC DNA]</scope>
    <source>
        <strain evidence="1">B95-8</strain>
        <tissue evidence="1">Cell line</tissue>
    </source>
</reference>
<name>A0ABQ9W7I9_SAGOE</name>
<feature type="non-terminal residue" evidence="1">
    <location>
        <position position="77"/>
    </location>
</feature>
<keyword evidence="2" id="KW-1185">Reference proteome</keyword>
<comment type="caution">
    <text evidence="1">The sequence shown here is derived from an EMBL/GenBank/DDBJ whole genome shotgun (WGS) entry which is preliminary data.</text>
</comment>
<dbReference type="EMBL" id="JASSZA010000002">
    <property type="protein sequence ID" value="KAK2117596.1"/>
    <property type="molecule type" value="Genomic_DNA"/>
</dbReference>
<protein>
    <recommendedName>
        <fullName evidence="3">SALF</fullName>
    </recommendedName>
</protein>